<dbReference type="SUPFAM" id="SSF53901">
    <property type="entry name" value="Thiolase-like"/>
    <property type="match status" value="1"/>
</dbReference>
<dbReference type="EMBL" id="CP045702">
    <property type="protein sequence ID" value="QNE75170.1"/>
    <property type="molecule type" value="Genomic_DNA"/>
</dbReference>
<evidence type="ECO:0000313" key="5">
    <source>
        <dbReference type="EMBL" id="QNE75170.1"/>
    </source>
</evidence>
<dbReference type="InterPro" id="IPR013747">
    <property type="entry name" value="ACP_syn_III_C"/>
</dbReference>
<evidence type="ECO:0000313" key="6">
    <source>
        <dbReference type="Proteomes" id="UP000515307"/>
    </source>
</evidence>
<keyword evidence="6" id="KW-1185">Reference proteome</keyword>
<dbReference type="AlphaFoldDB" id="A0A7G7BIK5"/>
<proteinExistence type="predicted"/>
<dbReference type="Proteomes" id="UP000515307">
    <property type="component" value="Chromosome"/>
</dbReference>
<dbReference type="Pfam" id="PF08541">
    <property type="entry name" value="ACP_syn_III_C"/>
    <property type="match status" value="1"/>
</dbReference>
<name>A0A7G7BIK5_9ACTN</name>
<accession>A0A7G7BIK5</accession>
<dbReference type="GO" id="GO:0044550">
    <property type="term" value="P:secondary metabolite biosynthetic process"/>
    <property type="evidence" value="ECO:0007669"/>
    <property type="project" value="TreeGrafter"/>
</dbReference>
<dbReference type="KEGG" id="sfiy:F0344_11635"/>
<evidence type="ECO:0000256" key="1">
    <source>
        <dbReference type="ARBA" id="ARBA00022679"/>
    </source>
</evidence>
<keyword evidence="1" id="KW-0808">Transferase</keyword>
<dbReference type="PANTHER" id="PTHR34069:SF2">
    <property type="entry name" value="BETA-KETOACYL-[ACYL-CARRIER-PROTEIN] SYNTHASE III"/>
    <property type="match status" value="1"/>
</dbReference>
<dbReference type="Gene3D" id="3.40.47.10">
    <property type="match status" value="1"/>
</dbReference>
<dbReference type="PANTHER" id="PTHR34069">
    <property type="entry name" value="3-OXOACYL-[ACYL-CARRIER-PROTEIN] SYNTHASE 3"/>
    <property type="match status" value="1"/>
</dbReference>
<evidence type="ECO:0000259" key="4">
    <source>
        <dbReference type="Pfam" id="PF08541"/>
    </source>
</evidence>
<reference evidence="6" key="1">
    <citation type="submission" date="2019-10" db="EMBL/GenBank/DDBJ databases">
        <title>Antimicrobial potential of Antarctic Bacteria.</title>
        <authorList>
            <person name="Benaud N."/>
            <person name="Edwards R.J."/>
            <person name="Ferrari B.C."/>
        </authorList>
    </citation>
    <scope>NUCLEOTIDE SEQUENCE [LARGE SCALE GENOMIC DNA]</scope>
    <source>
        <strain evidence="6">NBSH44</strain>
    </source>
</reference>
<feature type="domain" description="Beta-ketoacyl-[acyl-carrier-protein] synthase III C-terminal" evidence="4">
    <location>
        <begin position="296"/>
        <end position="376"/>
    </location>
</feature>
<sequence length="380" mass="39610">MDFSTSAAGTDPLVPPAGAEPFPYEISGAHADLGTIVGMDDWAGRARVPDRHRPGGHLSGATLTKLLGVRGKSWDPAHFASLDAVVAVARQALDQGGLDPSDVTAVVLVTCTPYQVMLDQDAFALMRRLGIADRVPPVQLGAGCGGLARAAAVVSAMRAERALVVAYNITSRVSTGSDGSLLPQYAENSAHPYGRNLWASPALFSDGAAALVLLRDAEADGVLLYSRDSRSFDGGPAVTDPLIHFLGSGSSHPAGTPGADELSAYGMNSPEIRRYYSTGMKLNHQVLQAARPGYLKEISRLYTHQAHPFLVDAFLAETDIPAEKAPGNARTIGNIAAPSTIALLHADLRAGALTPGDLVCLSVVGSGPERGAFLARMAAE</sequence>
<evidence type="ECO:0000256" key="2">
    <source>
        <dbReference type="ARBA" id="ARBA00023315"/>
    </source>
</evidence>
<feature type="region of interest" description="Disordered" evidence="3">
    <location>
        <begin position="1"/>
        <end position="20"/>
    </location>
</feature>
<keyword evidence="2" id="KW-0012">Acyltransferase</keyword>
<dbReference type="InterPro" id="IPR016039">
    <property type="entry name" value="Thiolase-like"/>
</dbReference>
<protein>
    <recommendedName>
        <fullName evidence="4">Beta-ketoacyl-[acyl-carrier-protein] synthase III C-terminal domain-containing protein</fullName>
    </recommendedName>
</protein>
<evidence type="ECO:0000256" key="3">
    <source>
        <dbReference type="SAM" id="MobiDB-lite"/>
    </source>
</evidence>
<organism evidence="5 6">
    <name type="scientific">Streptomyces finlayi</name>
    <dbReference type="NCBI Taxonomy" id="67296"/>
    <lineage>
        <taxon>Bacteria</taxon>
        <taxon>Bacillati</taxon>
        <taxon>Actinomycetota</taxon>
        <taxon>Actinomycetes</taxon>
        <taxon>Kitasatosporales</taxon>
        <taxon>Streptomycetaceae</taxon>
        <taxon>Streptomyces</taxon>
    </lineage>
</organism>
<gene>
    <name evidence="5" type="ORF">F0344_11635</name>
</gene>
<dbReference type="GO" id="GO:0016747">
    <property type="term" value="F:acyltransferase activity, transferring groups other than amino-acyl groups"/>
    <property type="evidence" value="ECO:0007669"/>
    <property type="project" value="UniProtKB-ARBA"/>
</dbReference>
<dbReference type="RefSeq" id="WP_185298703.1">
    <property type="nucleotide sequence ID" value="NZ_CP045702.1"/>
</dbReference>